<evidence type="ECO:0000256" key="1">
    <source>
        <dbReference type="SAM" id="MobiDB-lite"/>
    </source>
</evidence>
<proteinExistence type="predicted"/>
<evidence type="ECO:0000313" key="2">
    <source>
        <dbReference type="EMBL" id="MBA2895439.1"/>
    </source>
</evidence>
<accession>A0A7W0CQQ4</accession>
<dbReference type="CDD" id="cd07814">
    <property type="entry name" value="SRPBCC_CalC_Aha1-like"/>
    <property type="match status" value="1"/>
</dbReference>
<dbReference type="SUPFAM" id="SSF55961">
    <property type="entry name" value="Bet v1-like"/>
    <property type="match status" value="1"/>
</dbReference>
<organism evidence="2 3">
    <name type="scientific">Nonomuraea soli</name>
    <dbReference type="NCBI Taxonomy" id="1032476"/>
    <lineage>
        <taxon>Bacteria</taxon>
        <taxon>Bacillati</taxon>
        <taxon>Actinomycetota</taxon>
        <taxon>Actinomycetes</taxon>
        <taxon>Streptosporangiales</taxon>
        <taxon>Streptosporangiaceae</taxon>
        <taxon>Nonomuraea</taxon>
    </lineage>
</organism>
<keyword evidence="3" id="KW-1185">Reference proteome</keyword>
<gene>
    <name evidence="2" type="ORF">HNR30_006825</name>
</gene>
<reference evidence="2 3" key="1">
    <citation type="submission" date="2020-07" db="EMBL/GenBank/DDBJ databases">
        <title>Genomic Encyclopedia of Type Strains, Phase IV (KMG-IV): sequencing the most valuable type-strain genomes for metagenomic binning, comparative biology and taxonomic classification.</title>
        <authorList>
            <person name="Goeker M."/>
        </authorList>
    </citation>
    <scope>NUCLEOTIDE SEQUENCE [LARGE SCALE GENOMIC DNA]</scope>
    <source>
        <strain evidence="2 3">DSM 45533</strain>
    </source>
</reference>
<evidence type="ECO:0008006" key="4">
    <source>
        <dbReference type="Google" id="ProtNLM"/>
    </source>
</evidence>
<evidence type="ECO:0000313" key="3">
    <source>
        <dbReference type="Proteomes" id="UP000530928"/>
    </source>
</evidence>
<feature type="region of interest" description="Disordered" evidence="1">
    <location>
        <begin position="141"/>
        <end position="174"/>
    </location>
</feature>
<name>A0A7W0CQQ4_9ACTN</name>
<dbReference type="Proteomes" id="UP000530928">
    <property type="component" value="Unassembled WGS sequence"/>
</dbReference>
<protein>
    <recommendedName>
        <fullName evidence="4">SRPBCC domain-containing protein</fullName>
    </recommendedName>
</protein>
<dbReference type="Gene3D" id="3.30.530.20">
    <property type="match status" value="1"/>
</dbReference>
<dbReference type="RefSeq" id="WP_181614195.1">
    <property type="nucleotide sequence ID" value="NZ_BAABAM010000009.1"/>
</dbReference>
<dbReference type="InterPro" id="IPR023393">
    <property type="entry name" value="START-like_dom_sf"/>
</dbReference>
<dbReference type="AlphaFoldDB" id="A0A7W0CQQ4"/>
<sequence>MMQASQHYSTTFTVDRSPQETFESVTNVRGWWSEDIKGVTDQAGAVFFHHYKDVHRCTIQITDVSKGRRVAWRVLDNHFNFTADQSEWTGTEIVFEIAETDGGAEVRFTHVGLVPQHECYDVCSNAWSGYIDGSLRNLITTGKGQPNPKEDGDIPAHQDAATVARAGHPQPADA</sequence>
<dbReference type="EMBL" id="JACDUR010000007">
    <property type="protein sequence ID" value="MBA2895439.1"/>
    <property type="molecule type" value="Genomic_DNA"/>
</dbReference>
<comment type="caution">
    <text evidence="2">The sequence shown here is derived from an EMBL/GenBank/DDBJ whole genome shotgun (WGS) entry which is preliminary data.</text>
</comment>